<evidence type="ECO:0000313" key="2">
    <source>
        <dbReference type="Proteomes" id="UP000054770"/>
    </source>
</evidence>
<comment type="caution">
    <text evidence="1">The sequence shown here is derived from an EMBL/GenBank/DDBJ whole genome shotgun (WGS) entry which is preliminary data.</text>
</comment>
<keyword evidence="2" id="KW-1185">Reference proteome</keyword>
<accession>A0A158IUA6</accession>
<dbReference type="OrthoDB" id="9133485at2"/>
<sequence length="99" mass="11070">MRYDYKLHHIDATAREGHGAYFADAYVDKFPSTFDKVRGICELVDASLIGFETPDQAVVFALNCGVAWIDHNADRSTIAVDTLQPAGLRARRRAKRQST</sequence>
<protein>
    <submittedName>
        <fullName evidence="1">Uncharacterized protein</fullName>
    </submittedName>
</protein>
<dbReference type="Proteomes" id="UP000054770">
    <property type="component" value="Unassembled WGS sequence"/>
</dbReference>
<organism evidence="1 2">
    <name type="scientific">Caballeronia choica</name>
    <dbReference type="NCBI Taxonomy" id="326476"/>
    <lineage>
        <taxon>Bacteria</taxon>
        <taxon>Pseudomonadati</taxon>
        <taxon>Pseudomonadota</taxon>
        <taxon>Betaproteobacteria</taxon>
        <taxon>Burkholderiales</taxon>
        <taxon>Burkholderiaceae</taxon>
        <taxon>Caballeronia</taxon>
    </lineage>
</organism>
<name>A0A158IUA6_9BURK</name>
<proteinExistence type="predicted"/>
<dbReference type="RefSeq" id="WP_087645127.1">
    <property type="nucleotide sequence ID" value="NZ_FCON02000028.1"/>
</dbReference>
<dbReference type="AlphaFoldDB" id="A0A158IUA6"/>
<evidence type="ECO:0000313" key="1">
    <source>
        <dbReference type="EMBL" id="SAL59621.1"/>
    </source>
</evidence>
<gene>
    <name evidence="1" type="ORF">AWB68_02998</name>
</gene>
<reference evidence="1" key="1">
    <citation type="submission" date="2016-01" db="EMBL/GenBank/DDBJ databases">
        <authorList>
            <person name="Peeters C."/>
        </authorList>
    </citation>
    <scope>NUCLEOTIDE SEQUENCE [LARGE SCALE GENOMIC DNA]</scope>
    <source>
        <strain evidence="1">LMG 22940</strain>
    </source>
</reference>
<dbReference type="EMBL" id="FCON02000028">
    <property type="protein sequence ID" value="SAL59621.1"/>
    <property type="molecule type" value="Genomic_DNA"/>
</dbReference>